<dbReference type="InterPro" id="IPR041698">
    <property type="entry name" value="Methyltransf_25"/>
</dbReference>
<dbReference type="OrthoDB" id="9805585at2"/>
<protein>
    <submittedName>
        <fullName evidence="2">Methyltransferase domain-containing protein</fullName>
    </submittedName>
</protein>
<proteinExistence type="predicted"/>
<name>A0A5B0DTY6_9HYPH</name>
<dbReference type="GO" id="GO:0032259">
    <property type="term" value="P:methylation"/>
    <property type="evidence" value="ECO:0007669"/>
    <property type="project" value="UniProtKB-KW"/>
</dbReference>
<reference evidence="2 3" key="1">
    <citation type="submission" date="2019-08" db="EMBL/GenBank/DDBJ databases">
        <title>Aureimonas fodiniaquatilis sp. nov., isolated from a coal mine wastewater.</title>
        <authorList>
            <person name="Kim W."/>
        </authorList>
    </citation>
    <scope>NUCLEOTIDE SEQUENCE [LARGE SCALE GENOMIC DNA]</scope>
    <source>
        <strain evidence="2 3">CAU 1482</strain>
    </source>
</reference>
<keyword evidence="2" id="KW-0808">Transferase</keyword>
<dbReference type="SUPFAM" id="SSF53335">
    <property type="entry name" value="S-adenosyl-L-methionine-dependent methyltransferases"/>
    <property type="match status" value="1"/>
</dbReference>
<evidence type="ECO:0000313" key="2">
    <source>
        <dbReference type="EMBL" id="KAA0968649.1"/>
    </source>
</evidence>
<evidence type="ECO:0000313" key="3">
    <source>
        <dbReference type="Proteomes" id="UP000324738"/>
    </source>
</evidence>
<dbReference type="Gene3D" id="3.40.50.150">
    <property type="entry name" value="Vaccinia Virus protein VP39"/>
    <property type="match status" value="1"/>
</dbReference>
<organism evidence="2 3">
    <name type="scientific">Aureimonas fodinaquatilis</name>
    <dbReference type="NCBI Taxonomy" id="2565783"/>
    <lineage>
        <taxon>Bacteria</taxon>
        <taxon>Pseudomonadati</taxon>
        <taxon>Pseudomonadota</taxon>
        <taxon>Alphaproteobacteria</taxon>
        <taxon>Hyphomicrobiales</taxon>
        <taxon>Aurantimonadaceae</taxon>
        <taxon>Aureimonas</taxon>
    </lineage>
</organism>
<dbReference type="Proteomes" id="UP000324738">
    <property type="component" value="Unassembled WGS sequence"/>
</dbReference>
<comment type="caution">
    <text evidence="2">The sequence shown here is derived from an EMBL/GenBank/DDBJ whole genome shotgun (WGS) entry which is preliminary data.</text>
</comment>
<accession>A0A5B0DTY6</accession>
<dbReference type="EMBL" id="VTWH01000005">
    <property type="protein sequence ID" value="KAA0968649.1"/>
    <property type="molecule type" value="Genomic_DNA"/>
</dbReference>
<dbReference type="InterPro" id="IPR029063">
    <property type="entry name" value="SAM-dependent_MTases_sf"/>
</dbReference>
<dbReference type="CDD" id="cd02440">
    <property type="entry name" value="AdoMet_MTases"/>
    <property type="match status" value="1"/>
</dbReference>
<dbReference type="GO" id="GO:0008168">
    <property type="term" value="F:methyltransferase activity"/>
    <property type="evidence" value="ECO:0007669"/>
    <property type="project" value="UniProtKB-KW"/>
</dbReference>
<gene>
    <name evidence="2" type="ORF">FPY71_16505</name>
</gene>
<keyword evidence="3" id="KW-1185">Reference proteome</keyword>
<keyword evidence="2" id="KW-0489">Methyltransferase</keyword>
<dbReference type="AlphaFoldDB" id="A0A5B0DTY6"/>
<dbReference type="Pfam" id="PF13649">
    <property type="entry name" value="Methyltransf_25"/>
    <property type="match status" value="1"/>
</dbReference>
<feature type="domain" description="Methyltransferase" evidence="1">
    <location>
        <begin position="43"/>
        <end position="142"/>
    </location>
</feature>
<evidence type="ECO:0000259" key="1">
    <source>
        <dbReference type="Pfam" id="PF13649"/>
    </source>
</evidence>
<sequence length="194" mass="21391">MSRFLAGWLKKPLMTGAIFPSSVALGRQMAGYVPLPLGENEVVLELGPGTGVVTRCLLERGIPENKLVLLEYSAQFCKLLHSRLPEAHIVQSDAYAPGPALAKALDGRTIRAVVSSLPLMTRPDHQREAAISTYLTLMQPGGRFIQFTYARRAPVLPERINARMEKSNWIKLNLPPARILVYHRDIGPDPALST</sequence>